<dbReference type="Gene3D" id="3.90.550.10">
    <property type="entry name" value="Spore Coat Polysaccharide Biosynthesis Protein SpsA, Chain A"/>
    <property type="match status" value="1"/>
</dbReference>
<comment type="pathway">
    <text evidence="1">Cell wall biogenesis; cell wall polysaccharide biosynthesis.</text>
</comment>
<reference evidence="8 9" key="1">
    <citation type="journal article" date="2010" name="Stand. Genomic Sci.">
        <title>Complete genome sequence of Streptosporangium roseum type strain (NI 9100).</title>
        <authorList>
            <person name="Nolan M."/>
            <person name="Sikorski J."/>
            <person name="Jando M."/>
            <person name="Lucas S."/>
            <person name="Lapidus A."/>
            <person name="Glavina Del Rio T."/>
            <person name="Chen F."/>
            <person name="Tice H."/>
            <person name="Pitluck S."/>
            <person name="Cheng J.F."/>
            <person name="Chertkov O."/>
            <person name="Sims D."/>
            <person name="Meincke L."/>
            <person name="Brettin T."/>
            <person name="Han C."/>
            <person name="Detter J.C."/>
            <person name="Bruce D."/>
            <person name="Goodwin L."/>
            <person name="Land M."/>
            <person name="Hauser L."/>
            <person name="Chang Y.J."/>
            <person name="Jeffries C.D."/>
            <person name="Ivanova N."/>
            <person name="Mavromatis K."/>
            <person name="Mikhailova N."/>
            <person name="Chen A."/>
            <person name="Palaniappan K."/>
            <person name="Chain P."/>
            <person name="Rohde M."/>
            <person name="Goker M."/>
            <person name="Bristow J."/>
            <person name="Eisen J.A."/>
            <person name="Markowitz V."/>
            <person name="Hugenholtz P."/>
            <person name="Kyrpides N.C."/>
            <person name="Klenk H.P."/>
        </authorList>
    </citation>
    <scope>NUCLEOTIDE SEQUENCE [LARGE SCALE GENOMIC DNA]</scope>
    <source>
        <strain evidence="9">ATCC 12428 / DSM 43021 / JCM 3005 / NI 9100</strain>
    </source>
</reference>
<evidence type="ECO:0000313" key="8">
    <source>
        <dbReference type="EMBL" id="ACZ90339.1"/>
    </source>
</evidence>
<keyword evidence="6" id="KW-1133">Transmembrane helix</keyword>
<comment type="similarity">
    <text evidence="2">Belongs to the glycosyltransferase 2 family.</text>
</comment>
<feature type="transmembrane region" description="Helical" evidence="6">
    <location>
        <begin position="610"/>
        <end position="630"/>
    </location>
</feature>
<dbReference type="InterPro" id="IPR001173">
    <property type="entry name" value="Glyco_trans_2-like"/>
</dbReference>
<sequence>MEGREAEEVIDGSITRPMRRPASTPAPPPGGDRPGPRVPEDPGEPQDTGDPAPAPSTPEGPAGAADPEKTGDFGETSAAEAPEEADDSPTLTMRRVRPGELGRREADATGHSDEKTVAGTTQKTAKEAAEGSDSAKKPDTAEETADSQTTDDTATAPPPTEDTDTTDNTGTTQKTADSQTTDDTATAPPPTEDISAVITWRIPARREEPPAGKAADPSLSVVIVGGSPGSRARLPILVRALRAQRPAPEEIVLVVEDGPELVAWAEAALDGVVVVHNQEVAGAAAARNLGLASARGDVVAFLDDDSSPGPGWTESLLAAYADDDVIGVRGRVAVRWSTGKPDWFPAELAWVLGVPCTGSPAEAGQIDDLYGGALSFRREALAEAGGFPENADGFPERPGRRPNIVAGPAGGAATELRSRLRKLRPGAKLLHQPSAIVRLDVPAHRARLSYFLSRCAAEGRSQAGVPQRAGGREGLRAHLAPVRRGLPRAVFRAVTFTGPADVKGWKALLVMLLGLAAAGAGYAAERLRATRTDRTARRASAWTRFFARAALPVAAVLWGLSLRQVHLDRMTDLGLLTVLPATFWGAVAVLVAGFVALLGDRRALELWHAGYVLALIAVLHATPALLYPSLRYSWAWKHVSVIDYLIRHGATDPEVGPLSAYHQWPGFFSFFSLMTEMAGLDDALGIAVWGPAAFNAAILLPLLLLFRTVTRDRQLVWGAVWVYFSCSWVGQDYFSPQATTLVLYLTVLAVVVRRFRRGPVRAGDDPRGLAAEPPPVSGTFTRLVWTCLLIVPVVAIASSHQLTPLVLTVGLVALFPLRRHRNLGILLVTGLAVATWDAVAAWRLLESRFGDIVDSLGDAGGNLDDGFITLGSAAPGQVIVAYADRALSGGVWLLAFAGAIVRRGWLRRSGLPLLMIGLSPLLFLAAGSYGGEIIFRVYLFTLPLTAFLAAAFFLPSRRAWVRALVLLPVLLLMVTGFFFGNYGKEQSNYFTADEVRLVREVHRVAPPGSLIVAPTFFLPAAYDYYERYEHTWLDELPPSRTAVRGLPQHVPTLPELVRDPLPSLVGLMSKVPPGAKAYLVLNRAQRSATETAGIFPRGTVDRLGREVAASGRFRVLARNSGGVVYELVPRRP</sequence>
<dbReference type="CDD" id="cd00761">
    <property type="entry name" value="Glyco_tranf_GTA_type"/>
    <property type="match status" value="1"/>
</dbReference>
<evidence type="ECO:0000256" key="1">
    <source>
        <dbReference type="ARBA" id="ARBA00004776"/>
    </source>
</evidence>
<protein>
    <submittedName>
        <fullName evidence="8">Glycosyltransferase probably involved in cell wall biogenesis-like protein</fullName>
    </submittedName>
</protein>
<keyword evidence="9" id="KW-1185">Reference proteome</keyword>
<evidence type="ECO:0000256" key="2">
    <source>
        <dbReference type="ARBA" id="ARBA00006739"/>
    </source>
</evidence>
<gene>
    <name evidence="8" type="ordered locus">Sros_7666</name>
</gene>
<name>D2ARJ9_STRRD</name>
<keyword evidence="3" id="KW-0328">Glycosyltransferase</keyword>
<dbReference type="GO" id="GO:0016757">
    <property type="term" value="F:glycosyltransferase activity"/>
    <property type="evidence" value="ECO:0007669"/>
    <property type="project" value="UniProtKB-KW"/>
</dbReference>
<dbReference type="RefSeq" id="WP_012894069.1">
    <property type="nucleotide sequence ID" value="NC_013595.1"/>
</dbReference>
<feature type="transmembrane region" description="Helical" evidence="6">
    <location>
        <begin position="683"/>
        <end position="706"/>
    </location>
</feature>
<dbReference type="CAZy" id="GT2">
    <property type="family name" value="Glycosyltransferase Family 2"/>
</dbReference>
<dbReference type="AlphaFoldDB" id="D2ARJ9"/>
<dbReference type="PANTHER" id="PTHR43179">
    <property type="entry name" value="RHAMNOSYLTRANSFERASE WBBL"/>
    <property type="match status" value="1"/>
</dbReference>
<dbReference type="STRING" id="479432.Sros_7666"/>
<dbReference type="Proteomes" id="UP000002029">
    <property type="component" value="Chromosome"/>
</dbReference>
<dbReference type="Pfam" id="PF00535">
    <property type="entry name" value="Glycos_transf_2"/>
    <property type="match status" value="1"/>
</dbReference>
<dbReference type="EMBL" id="CP001814">
    <property type="protein sequence ID" value="ACZ90339.1"/>
    <property type="molecule type" value="Genomic_DNA"/>
</dbReference>
<dbReference type="InterPro" id="IPR029044">
    <property type="entry name" value="Nucleotide-diphossugar_trans"/>
</dbReference>
<dbReference type="KEGG" id="sro:Sros_7666"/>
<feature type="compositionally biased region" description="Low complexity" evidence="5">
    <location>
        <begin position="146"/>
        <end position="155"/>
    </location>
</feature>
<dbReference type="eggNOG" id="COG1215">
    <property type="taxonomic scope" value="Bacteria"/>
</dbReference>
<dbReference type="PANTHER" id="PTHR43179:SF12">
    <property type="entry name" value="GALACTOFURANOSYLTRANSFERASE GLFT2"/>
    <property type="match status" value="1"/>
</dbReference>
<evidence type="ECO:0000259" key="7">
    <source>
        <dbReference type="Pfam" id="PF00535"/>
    </source>
</evidence>
<feature type="compositionally biased region" description="Basic and acidic residues" evidence="5">
    <location>
        <begin position="124"/>
        <end position="140"/>
    </location>
</feature>
<dbReference type="OrthoDB" id="153025at2"/>
<dbReference type="HOGENOM" id="CLU_278849_0_0_11"/>
<accession>D2ARJ9</accession>
<feature type="domain" description="Glycosyltransferase 2-like" evidence="7">
    <location>
        <begin position="232"/>
        <end position="381"/>
    </location>
</feature>
<keyword evidence="6" id="KW-0472">Membrane</keyword>
<feature type="region of interest" description="Disordered" evidence="5">
    <location>
        <begin position="387"/>
        <end position="408"/>
    </location>
</feature>
<feature type="transmembrane region" description="Helical" evidence="6">
    <location>
        <begin position="913"/>
        <end position="931"/>
    </location>
</feature>
<evidence type="ECO:0000313" key="9">
    <source>
        <dbReference type="Proteomes" id="UP000002029"/>
    </source>
</evidence>
<feature type="transmembrane region" description="Helical" evidence="6">
    <location>
        <begin position="505"/>
        <end position="524"/>
    </location>
</feature>
<keyword evidence="4" id="KW-0808">Transferase</keyword>
<evidence type="ECO:0000256" key="6">
    <source>
        <dbReference type="SAM" id="Phobius"/>
    </source>
</evidence>
<feature type="compositionally biased region" description="Basic and acidic residues" evidence="5">
    <location>
        <begin position="97"/>
        <end position="116"/>
    </location>
</feature>
<evidence type="ECO:0000256" key="5">
    <source>
        <dbReference type="SAM" id="MobiDB-lite"/>
    </source>
</evidence>
<evidence type="ECO:0000256" key="4">
    <source>
        <dbReference type="ARBA" id="ARBA00022679"/>
    </source>
</evidence>
<keyword evidence="6" id="KW-0812">Transmembrane</keyword>
<feature type="compositionally biased region" description="Low complexity" evidence="5">
    <location>
        <begin position="166"/>
        <end position="186"/>
    </location>
</feature>
<feature type="transmembrane region" description="Helical" evidence="6">
    <location>
        <begin position="545"/>
        <end position="561"/>
    </location>
</feature>
<feature type="transmembrane region" description="Helical" evidence="6">
    <location>
        <begin position="824"/>
        <end position="845"/>
    </location>
</feature>
<feature type="transmembrane region" description="Helical" evidence="6">
    <location>
        <begin position="879"/>
        <end position="901"/>
    </location>
</feature>
<feature type="transmembrane region" description="Helical" evidence="6">
    <location>
        <begin position="937"/>
        <end position="954"/>
    </location>
</feature>
<evidence type="ECO:0000256" key="3">
    <source>
        <dbReference type="ARBA" id="ARBA00022676"/>
    </source>
</evidence>
<feature type="transmembrane region" description="Helical" evidence="6">
    <location>
        <begin position="961"/>
        <end position="980"/>
    </location>
</feature>
<organism evidence="8 9">
    <name type="scientific">Streptosporangium roseum (strain ATCC 12428 / DSM 43021 / JCM 3005 / KCTC 9067 / NCIMB 10171 / NRRL 2505 / NI 9100)</name>
    <dbReference type="NCBI Taxonomy" id="479432"/>
    <lineage>
        <taxon>Bacteria</taxon>
        <taxon>Bacillati</taxon>
        <taxon>Actinomycetota</taxon>
        <taxon>Actinomycetes</taxon>
        <taxon>Streptosporangiales</taxon>
        <taxon>Streptosporangiaceae</taxon>
        <taxon>Streptosporangium</taxon>
    </lineage>
</organism>
<proteinExistence type="inferred from homology"/>
<dbReference type="SUPFAM" id="SSF53448">
    <property type="entry name" value="Nucleotide-diphospho-sugar transferases"/>
    <property type="match status" value="1"/>
</dbReference>
<feature type="region of interest" description="Disordered" evidence="5">
    <location>
        <begin position="1"/>
        <end position="195"/>
    </location>
</feature>
<feature type="transmembrane region" description="Helical" evidence="6">
    <location>
        <begin position="573"/>
        <end position="598"/>
    </location>
</feature>